<dbReference type="RefSeq" id="WP_120569099.1">
    <property type="nucleotide sequence ID" value="NZ_CP024087.1"/>
</dbReference>
<reference evidence="3 4" key="1">
    <citation type="submission" date="2017-10" db="EMBL/GenBank/DDBJ databases">
        <title>Integration of genomic and chemical information greatly accelerates assignment of the full stereostructure of myelolactone, a potent inhibitor of myeloma from a marine-derived Micromonospora.</title>
        <authorList>
            <person name="Kim M.C."/>
            <person name="Machado H."/>
            <person name="Jensen P.R."/>
            <person name="Fenical W."/>
        </authorList>
    </citation>
    <scope>NUCLEOTIDE SEQUENCE [LARGE SCALE GENOMIC DNA]</scope>
    <source>
        <strain evidence="3 4">CNY-010</strain>
    </source>
</reference>
<evidence type="ECO:0000313" key="3">
    <source>
        <dbReference type="EMBL" id="AYF26664.1"/>
    </source>
</evidence>
<keyword evidence="3" id="KW-0808">Transferase</keyword>
<dbReference type="GO" id="GO:0008168">
    <property type="term" value="F:methyltransferase activity"/>
    <property type="evidence" value="ECO:0007669"/>
    <property type="project" value="UniProtKB-KW"/>
</dbReference>
<keyword evidence="2" id="KW-0413">Isomerase</keyword>
<dbReference type="InterPro" id="IPR013785">
    <property type="entry name" value="Aldolase_TIM"/>
</dbReference>
<dbReference type="GO" id="GO:0016857">
    <property type="term" value="F:racemase and epimerase activity, acting on carbohydrates and derivatives"/>
    <property type="evidence" value="ECO:0007669"/>
    <property type="project" value="InterPro"/>
</dbReference>
<proteinExistence type="predicted"/>
<accession>A0A386WIX1</accession>
<protein>
    <submittedName>
        <fullName evidence="3">rRNA adenine dimethylase</fullName>
    </submittedName>
</protein>
<dbReference type="GO" id="GO:0046872">
    <property type="term" value="F:metal ion binding"/>
    <property type="evidence" value="ECO:0007669"/>
    <property type="project" value="UniProtKB-KW"/>
</dbReference>
<dbReference type="InterPro" id="IPR011060">
    <property type="entry name" value="RibuloseP-bd_barrel"/>
</dbReference>
<evidence type="ECO:0000256" key="2">
    <source>
        <dbReference type="ARBA" id="ARBA00023235"/>
    </source>
</evidence>
<dbReference type="Pfam" id="PF00834">
    <property type="entry name" value="Ribul_P_3_epim"/>
    <property type="match status" value="1"/>
</dbReference>
<dbReference type="AlphaFoldDB" id="A0A386WIX1"/>
<dbReference type="Proteomes" id="UP000267804">
    <property type="component" value="Chromosome"/>
</dbReference>
<dbReference type="EMBL" id="CP024087">
    <property type="protein sequence ID" value="AYF26664.1"/>
    <property type="molecule type" value="Genomic_DNA"/>
</dbReference>
<keyword evidence="1" id="KW-0479">Metal-binding</keyword>
<dbReference type="Gene3D" id="3.20.20.70">
    <property type="entry name" value="Aldolase class I"/>
    <property type="match status" value="1"/>
</dbReference>
<name>A0A386WIX1_9ACTN</name>
<gene>
    <name evidence="3" type="ORF">CSH63_04115</name>
</gene>
<evidence type="ECO:0000256" key="1">
    <source>
        <dbReference type="ARBA" id="ARBA00022723"/>
    </source>
</evidence>
<dbReference type="GO" id="GO:0032259">
    <property type="term" value="P:methylation"/>
    <property type="evidence" value="ECO:0007669"/>
    <property type="project" value="UniProtKB-KW"/>
</dbReference>
<sequence length="246" mass="25791">MQAISEPVLIPPGAATPALSLSVVCVDQTRLGEHIDALSGMGLSRLHIDITEPAFGGALGLPLETLGDLRRTTRLPIDVHVMLTDPDPLLPEIADRGADAICVHQRTMTGAVIRALRAVARRGVRVGLALDPGQHVDDETVVALEPDYLTVMSVVPGGAGRPFRRDALGTLRQAARLRAAGAVDRVEADGAVGPVTAPELVRAGADQLVLGSTVFPDRAPNRARLAELRQALANASHHPTRQGASS</sequence>
<evidence type="ECO:0000313" key="4">
    <source>
        <dbReference type="Proteomes" id="UP000267804"/>
    </source>
</evidence>
<keyword evidence="3" id="KW-0489">Methyltransferase</keyword>
<dbReference type="InterPro" id="IPR000056">
    <property type="entry name" value="Ribul_P_3_epim-like"/>
</dbReference>
<organism evidence="3 4">
    <name type="scientific">Micromonospora tulbaghiae</name>
    <dbReference type="NCBI Taxonomy" id="479978"/>
    <lineage>
        <taxon>Bacteria</taxon>
        <taxon>Bacillati</taxon>
        <taxon>Actinomycetota</taxon>
        <taxon>Actinomycetes</taxon>
        <taxon>Micromonosporales</taxon>
        <taxon>Micromonosporaceae</taxon>
        <taxon>Micromonospora</taxon>
    </lineage>
</organism>
<dbReference type="PANTHER" id="PTHR11749">
    <property type="entry name" value="RIBULOSE-5-PHOSPHATE-3-EPIMERASE"/>
    <property type="match status" value="1"/>
</dbReference>
<dbReference type="KEGG" id="mtua:CSH63_04115"/>
<dbReference type="GO" id="GO:0005975">
    <property type="term" value="P:carbohydrate metabolic process"/>
    <property type="evidence" value="ECO:0007669"/>
    <property type="project" value="InterPro"/>
</dbReference>
<dbReference type="SUPFAM" id="SSF51366">
    <property type="entry name" value="Ribulose-phoshate binding barrel"/>
    <property type="match status" value="1"/>
</dbReference>